<dbReference type="Gene3D" id="1.10.510.10">
    <property type="entry name" value="Transferase(Phosphotransferase) domain 1"/>
    <property type="match status" value="1"/>
</dbReference>
<evidence type="ECO:0000256" key="5">
    <source>
        <dbReference type="PROSITE-ProRule" id="PRU00339"/>
    </source>
</evidence>
<feature type="binding site" evidence="6">
    <location>
        <position position="115"/>
    </location>
    <ligand>
        <name>ATP</name>
        <dbReference type="ChEBI" id="CHEBI:30616"/>
    </ligand>
</feature>
<dbReference type="AlphaFoldDB" id="A0AAE9Z8I2"/>
<dbReference type="InterPro" id="IPR011990">
    <property type="entry name" value="TPR-like_helical_dom_sf"/>
</dbReference>
<keyword evidence="1" id="KW-0808">Transferase</keyword>
<accession>A0AAE9Z8I2</accession>
<dbReference type="PANTHER" id="PTHR43289:SF6">
    <property type="entry name" value="SERINE_THREONINE-PROTEIN KINASE NEKL-3"/>
    <property type="match status" value="1"/>
</dbReference>
<dbReference type="InterPro" id="IPR000719">
    <property type="entry name" value="Prot_kinase_dom"/>
</dbReference>
<dbReference type="InterPro" id="IPR011009">
    <property type="entry name" value="Kinase-like_dom_sf"/>
</dbReference>
<reference evidence="8 9" key="2">
    <citation type="journal article" date="2022" name="Mar. Drugs">
        <title>Bioassay-Guided Fractionation Leads to the Detection of Cholic Acid Generated by the Rare Thalassomonas sp.</title>
        <authorList>
            <person name="Pheiffer F."/>
            <person name="Schneider Y.K."/>
            <person name="Hansen E.H."/>
            <person name="Andersen J.H."/>
            <person name="Isaksson J."/>
            <person name="Busche T."/>
            <person name="R C."/>
            <person name="Kalinowski J."/>
            <person name="Zyl L.V."/>
            <person name="Trindade M."/>
        </authorList>
    </citation>
    <scope>NUCLEOTIDE SEQUENCE [LARGE SCALE GENOMIC DNA]</scope>
    <source>
        <strain evidence="8 9">XOM25</strain>
    </source>
</reference>
<dbReference type="PROSITE" id="PS50011">
    <property type="entry name" value="PROTEIN_KINASE_DOM"/>
    <property type="match status" value="1"/>
</dbReference>
<feature type="repeat" description="TPR" evidence="5">
    <location>
        <begin position="489"/>
        <end position="522"/>
    </location>
</feature>
<name>A0AAE9Z8I2_9GAMM</name>
<dbReference type="Proteomes" id="UP000032352">
    <property type="component" value="Chromosome pTvir"/>
</dbReference>
<dbReference type="SUPFAM" id="SSF56112">
    <property type="entry name" value="Protein kinase-like (PK-like)"/>
    <property type="match status" value="1"/>
</dbReference>
<evidence type="ECO:0000256" key="6">
    <source>
        <dbReference type="PROSITE-ProRule" id="PRU10141"/>
    </source>
</evidence>
<keyword evidence="4 6" id="KW-0067">ATP-binding</keyword>
<evidence type="ECO:0000256" key="4">
    <source>
        <dbReference type="ARBA" id="ARBA00022840"/>
    </source>
</evidence>
<gene>
    <name evidence="8" type="ORF">SG34_033010</name>
</gene>
<evidence type="ECO:0000256" key="3">
    <source>
        <dbReference type="ARBA" id="ARBA00022777"/>
    </source>
</evidence>
<dbReference type="Gene3D" id="1.25.40.10">
    <property type="entry name" value="Tetratricopeptide repeat domain"/>
    <property type="match status" value="1"/>
</dbReference>
<dbReference type="PROSITE" id="PS50005">
    <property type="entry name" value="TPR"/>
    <property type="match status" value="1"/>
</dbReference>
<dbReference type="GO" id="GO:0004674">
    <property type="term" value="F:protein serine/threonine kinase activity"/>
    <property type="evidence" value="ECO:0007669"/>
    <property type="project" value="UniProtKB-KW"/>
</dbReference>
<keyword evidence="5" id="KW-0802">TPR repeat</keyword>
<dbReference type="KEGG" id="tvd:SG34_033010"/>
<keyword evidence="8" id="KW-0723">Serine/threonine-protein kinase</keyword>
<keyword evidence="2 6" id="KW-0547">Nucleotide-binding</keyword>
<feature type="domain" description="Protein kinase" evidence="7">
    <location>
        <begin position="84"/>
        <end position="376"/>
    </location>
</feature>
<dbReference type="PROSITE" id="PS00107">
    <property type="entry name" value="PROTEIN_KINASE_ATP"/>
    <property type="match status" value="1"/>
</dbReference>
<reference evidence="8 9" key="1">
    <citation type="journal article" date="2015" name="Genome Announc.">
        <title>Draft Genome Sequences of Marine Isolates of Thalassomonas viridans and Thalassomonas actiniarum.</title>
        <authorList>
            <person name="Olonade I."/>
            <person name="van Zyl L.J."/>
            <person name="Trindade M."/>
        </authorList>
    </citation>
    <scope>NUCLEOTIDE SEQUENCE [LARGE SCALE GENOMIC DNA]</scope>
    <source>
        <strain evidence="8 9">XOM25</strain>
    </source>
</reference>
<evidence type="ECO:0000256" key="1">
    <source>
        <dbReference type="ARBA" id="ARBA00022679"/>
    </source>
</evidence>
<evidence type="ECO:0000259" key="7">
    <source>
        <dbReference type="PROSITE" id="PS50011"/>
    </source>
</evidence>
<dbReference type="RefSeq" id="WP_044839809.1">
    <property type="nucleotide sequence ID" value="NZ_CP059734.1"/>
</dbReference>
<dbReference type="Pfam" id="PF13424">
    <property type="entry name" value="TPR_12"/>
    <property type="match status" value="1"/>
</dbReference>
<protein>
    <submittedName>
        <fullName evidence="8">Serine/threonine protein kinase</fullName>
    </submittedName>
</protein>
<dbReference type="InterPro" id="IPR008271">
    <property type="entry name" value="Ser/Thr_kinase_AS"/>
</dbReference>
<dbReference type="Pfam" id="PF00069">
    <property type="entry name" value="Pkinase"/>
    <property type="match status" value="1"/>
</dbReference>
<evidence type="ECO:0000313" key="8">
    <source>
        <dbReference type="EMBL" id="WDE08725.1"/>
    </source>
</evidence>
<dbReference type="SMART" id="SM00220">
    <property type="entry name" value="S_TKc"/>
    <property type="match status" value="1"/>
</dbReference>
<dbReference type="Gene3D" id="3.30.200.20">
    <property type="entry name" value="Phosphorylase Kinase, domain 1"/>
    <property type="match status" value="1"/>
</dbReference>
<evidence type="ECO:0000313" key="9">
    <source>
        <dbReference type="Proteomes" id="UP000032352"/>
    </source>
</evidence>
<dbReference type="PANTHER" id="PTHR43289">
    <property type="entry name" value="MITOGEN-ACTIVATED PROTEIN KINASE KINASE KINASE 20-RELATED"/>
    <property type="match status" value="1"/>
</dbReference>
<keyword evidence="9" id="KW-1185">Reference proteome</keyword>
<dbReference type="InterPro" id="IPR017441">
    <property type="entry name" value="Protein_kinase_ATP_BS"/>
</dbReference>
<dbReference type="EMBL" id="CP059734">
    <property type="protein sequence ID" value="WDE08725.1"/>
    <property type="molecule type" value="Genomic_DNA"/>
</dbReference>
<dbReference type="CDD" id="cd14014">
    <property type="entry name" value="STKc_PknB_like"/>
    <property type="match status" value="1"/>
</dbReference>
<sequence>MDSENWKKIKHHFEQLVELPLAQQMPALEALDEPALVKSEVKRLLDAEAAQGEQPGLRTIVLKNAHQLLNSQLELNTGDRIGSYLITEVIGEGGMGVVYKACRDDEQFEHQVAIKLSRQKQAYSNVLQQQYEQNILAQLKHPHIAHIYDAGTTADDHAFIIMELIEGVDLITYADNNRLSINQRIELFIKVANAIQYAHQKGILHRDIKPQNILITQVNGRGEPKIIDFGIAEHSQASVSDGETNTSSPQAIQGTPAYMSPEQLLADKKADNRSDIYALGLLFCELIAADHPFAREALSLDELLRQKQSAARPYSLPLLTADALKAVADARSLTPKKFKTRLNHEFAALIRKATEPDPELRYTSVEAFIRDIERWQNNYPLSAVSGNWRYFFNKYLQRNRWPVAISSVVFLSLASAAVLSSWSLYKESQALQLAENELAKSNAINRFISDILASADPRKGGINLKVVDLLDRAEEKLAGFDSNEQDIKASLLFTLGRSRFGLRQHEKAQENLEQAISIKAQYLPRSDLQMIQLYTELGEIIGHTNPEKAREIFHENLAVAQKHLGEEHTETLSLLNNIAVKTFTQGQRNKDKKLMQKAIDDMEQLLSLRKKVLGVKHADTSHSLNNLSYFYQMTGKWQHALSLQAENLAIQKELFGLDNFFTLTTMRTMALIHFNNNAFDKAETFLKPCFEGYMRIHPADARETLDAGIMLVESLLLNDKKEEAKHYALQMKTAYLDGALKKNKIYMDQLSIDFFAELFSMPAA</sequence>
<dbReference type="GO" id="GO:0005524">
    <property type="term" value="F:ATP binding"/>
    <property type="evidence" value="ECO:0007669"/>
    <property type="project" value="UniProtKB-UniRule"/>
</dbReference>
<dbReference type="PROSITE" id="PS00108">
    <property type="entry name" value="PROTEIN_KINASE_ST"/>
    <property type="match status" value="1"/>
</dbReference>
<proteinExistence type="predicted"/>
<dbReference type="InterPro" id="IPR019734">
    <property type="entry name" value="TPR_rpt"/>
</dbReference>
<dbReference type="SUPFAM" id="SSF48452">
    <property type="entry name" value="TPR-like"/>
    <property type="match status" value="2"/>
</dbReference>
<evidence type="ECO:0000256" key="2">
    <source>
        <dbReference type="ARBA" id="ARBA00022741"/>
    </source>
</evidence>
<keyword evidence="3 8" id="KW-0418">Kinase</keyword>
<organism evidence="8 9">
    <name type="scientific">Thalassomonas viridans</name>
    <dbReference type="NCBI Taxonomy" id="137584"/>
    <lineage>
        <taxon>Bacteria</taxon>
        <taxon>Pseudomonadati</taxon>
        <taxon>Pseudomonadota</taxon>
        <taxon>Gammaproteobacteria</taxon>
        <taxon>Alteromonadales</taxon>
        <taxon>Colwelliaceae</taxon>
        <taxon>Thalassomonas</taxon>
    </lineage>
</organism>